<comment type="catalytic activity">
    <reaction evidence="10">
        <text>2 oxidized [amicyanin] + methylamine + H2O = 2 reduced [amicyanin] + formaldehyde + NH4(+) + 2 H(+)</text>
        <dbReference type="Rhea" id="RHEA:30207"/>
        <dbReference type="Rhea" id="RHEA-COMP:11100"/>
        <dbReference type="Rhea" id="RHEA-COMP:11101"/>
        <dbReference type="ChEBI" id="CHEBI:15377"/>
        <dbReference type="ChEBI" id="CHEBI:15378"/>
        <dbReference type="ChEBI" id="CHEBI:16842"/>
        <dbReference type="ChEBI" id="CHEBI:28938"/>
        <dbReference type="ChEBI" id="CHEBI:29036"/>
        <dbReference type="ChEBI" id="CHEBI:49552"/>
        <dbReference type="ChEBI" id="CHEBI:59338"/>
        <dbReference type="EC" id="1.4.9.1"/>
    </reaction>
</comment>
<dbReference type="HOGENOM" id="CLU_116271_0_0_5"/>
<keyword evidence="18" id="KW-1185">Reference proteome</keyword>
<keyword evidence="5" id="KW-0732">Signal</keyword>
<evidence type="ECO:0000256" key="9">
    <source>
        <dbReference type="ARBA" id="ARBA00023157"/>
    </source>
</evidence>
<comment type="subcellular location">
    <subcellularLocation>
        <location evidence="1 10">Periplasm</location>
    </subcellularLocation>
</comment>
<dbReference type="GO" id="GO:0042597">
    <property type="term" value="C:periplasmic space"/>
    <property type="evidence" value="ECO:0007669"/>
    <property type="project" value="UniProtKB-SubCell"/>
</dbReference>
<dbReference type="InterPro" id="IPR016008">
    <property type="entry name" value="Amine_DH_Ltc"/>
</dbReference>
<protein>
    <recommendedName>
        <fullName evidence="10">Methylamine dehydrogenase (amicyanin)</fullName>
        <ecNumber evidence="10">1.4.9.1</ecNumber>
    </recommendedName>
</protein>
<feature type="disulfide bond" evidence="12">
    <location>
        <begin position="76"/>
        <end position="141"/>
    </location>
</feature>
<keyword evidence="8 10" id="KW-0560">Oxidoreductase</keyword>
<evidence type="ECO:0000256" key="1">
    <source>
        <dbReference type="ARBA" id="ARBA00004418"/>
    </source>
</evidence>
<feature type="disulfide bond" evidence="12">
    <location>
        <begin position="82"/>
        <end position="114"/>
    </location>
</feature>
<dbReference type="STRING" id="279238.Saro_1688"/>
<comment type="function">
    <text evidence="10">Methylamine dehydrogenase carries out the oxidation of methylamine. Electrons are passed from methylamine dehydrogenase to amicyanin.</text>
</comment>
<evidence type="ECO:0000256" key="12">
    <source>
        <dbReference type="PIRSR" id="PIRSR000192-4"/>
    </source>
</evidence>
<keyword evidence="4" id="KW-0824">TTQ</keyword>
<name>Q2G7P5_NOVAD</name>
<dbReference type="EC" id="1.4.9.1" evidence="10"/>
<evidence type="ECO:0000256" key="10">
    <source>
        <dbReference type="PIRNR" id="PIRNR000192"/>
    </source>
</evidence>
<dbReference type="AlphaFoldDB" id="Q2G7P5"/>
<dbReference type="Pfam" id="PF02975">
    <property type="entry name" value="Me-amine-dh_L"/>
    <property type="match status" value="1"/>
</dbReference>
<feature type="disulfide bond" evidence="12">
    <location>
        <begin position="89"/>
        <end position="172"/>
    </location>
</feature>
<organism evidence="17 18">
    <name type="scientific">Novosphingobium aromaticivorans (strain ATCC 700278 / DSM 12444 / CCUG 56034 / CIP 105152 / NBRC 16084 / F199)</name>
    <dbReference type="NCBI Taxonomy" id="279238"/>
    <lineage>
        <taxon>Bacteria</taxon>
        <taxon>Pseudomonadati</taxon>
        <taxon>Pseudomonadota</taxon>
        <taxon>Alphaproteobacteria</taxon>
        <taxon>Sphingomonadales</taxon>
        <taxon>Sphingomonadaceae</taxon>
        <taxon>Novosphingobium</taxon>
    </lineage>
</organism>
<dbReference type="SUPFAM" id="SSF57561">
    <property type="entry name" value="Methylamine dehydrogenase, L chain"/>
    <property type="match status" value="1"/>
</dbReference>
<feature type="region of interest" description="Disordered" evidence="15">
    <location>
        <begin position="49"/>
        <end position="69"/>
    </location>
</feature>
<dbReference type="GO" id="GO:0052876">
    <property type="term" value="F:methylamine dehydrogenase (amicyanin) activity"/>
    <property type="evidence" value="ECO:0007669"/>
    <property type="project" value="UniProtKB-EC"/>
</dbReference>
<evidence type="ECO:0000256" key="11">
    <source>
        <dbReference type="PIRSR" id="PIRSR000192-1"/>
    </source>
</evidence>
<evidence type="ECO:0000259" key="16">
    <source>
        <dbReference type="Pfam" id="PF02975"/>
    </source>
</evidence>
<dbReference type="RefSeq" id="WP_011445338.1">
    <property type="nucleotide sequence ID" value="NC_007794.1"/>
</dbReference>
<reference evidence="18" key="1">
    <citation type="submission" date="2006-01" db="EMBL/GenBank/DDBJ databases">
        <title>Complete sequence of Novosphingobium aromaticivorans DSM 12444.</title>
        <authorList>
            <consortium name="US DOE Joint Genome Institute"/>
            <person name="Copeland A."/>
            <person name="Lucas S."/>
            <person name="Lapidus A."/>
            <person name="Barry K."/>
            <person name="Detter J.C."/>
            <person name="Glavina T."/>
            <person name="Hammon N."/>
            <person name="Israni S."/>
            <person name="Pitluck S."/>
            <person name="Chain P."/>
            <person name="Malfatti S."/>
            <person name="Shin M."/>
            <person name="Vergez L."/>
            <person name="Schmutz J."/>
            <person name="Larimer F."/>
            <person name="Land M."/>
            <person name="Kyrpides N."/>
            <person name="Ivanova N."/>
            <person name="Fredrickson J."/>
            <person name="Balkwill D."/>
            <person name="Romine M.F."/>
            <person name="Richardson P."/>
        </authorList>
    </citation>
    <scope>NUCLEOTIDE SEQUENCE [LARGE SCALE GENOMIC DNA]</scope>
    <source>
        <strain evidence="18">ATCC 700278 / DSM 12444 / CCUG 56034 / CIP 105152 / NBRC 16084 / F199</strain>
    </source>
</reference>
<dbReference type="EMBL" id="CP000248">
    <property type="protein sequence ID" value="ABD26128.1"/>
    <property type="molecule type" value="Genomic_DNA"/>
</dbReference>
<evidence type="ECO:0000256" key="4">
    <source>
        <dbReference type="ARBA" id="ARBA00022709"/>
    </source>
</evidence>
<evidence type="ECO:0000256" key="8">
    <source>
        <dbReference type="ARBA" id="ARBA00023002"/>
    </source>
</evidence>
<accession>Q2G7P5</accession>
<evidence type="ECO:0000313" key="17">
    <source>
        <dbReference type="EMBL" id="ABD26128.1"/>
    </source>
</evidence>
<evidence type="ECO:0000256" key="14">
    <source>
        <dbReference type="PIRSR" id="PIRSR000192-6"/>
    </source>
</evidence>
<evidence type="ECO:0000256" key="15">
    <source>
        <dbReference type="SAM" id="MobiDB-lite"/>
    </source>
</evidence>
<feature type="cross-link" description="Tryptophan tryptophylquinone (Trp-Trp)" evidence="13">
    <location>
        <begin position="110"/>
        <end position="161"/>
    </location>
</feature>
<dbReference type="UniPathway" id="UPA00895">
    <property type="reaction ID" value="UER00870"/>
</dbReference>
<feature type="active site" description="Proton acceptor" evidence="11">
    <location>
        <position position="129"/>
    </location>
</feature>
<evidence type="ECO:0000256" key="6">
    <source>
        <dbReference type="ARBA" id="ARBA00022764"/>
    </source>
</evidence>
<dbReference type="PIRSF" id="PIRSF000192">
    <property type="entry name" value="Amine_dh_beta"/>
    <property type="match status" value="1"/>
</dbReference>
<evidence type="ECO:0000256" key="2">
    <source>
        <dbReference type="ARBA" id="ARBA00010711"/>
    </source>
</evidence>
<feature type="disulfide bond" evidence="12">
    <location>
        <begin position="99"/>
        <end position="130"/>
    </location>
</feature>
<evidence type="ECO:0000256" key="3">
    <source>
        <dbReference type="ARBA" id="ARBA00022448"/>
    </source>
</evidence>
<keyword evidence="3 10" id="KW-0813">Transport</keyword>
<comment type="subunit">
    <text evidence="10">Heterotetramer of two light and two heavy chains.</text>
</comment>
<evidence type="ECO:0000256" key="5">
    <source>
        <dbReference type="ARBA" id="ARBA00022729"/>
    </source>
</evidence>
<evidence type="ECO:0000313" key="18">
    <source>
        <dbReference type="Proteomes" id="UP000009134"/>
    </source>
</evidence>
<dbReference type="eggNOG" id="ENOG502ZHBX">
    <property type="taxonomic scope" value="Bacteria"/>
</dbReference>
<feature type="modified residue" description="Tryptophylquinone" evidence="14">
    <location>
        <position position="110"/>
    </location>
</feature>
<dbReference type="InterPro" id="IPR036560">
    <property type="entry name" value="MADH/AADH_L_sf"/>
</dbReference>
<dbReference type="Proteomes" id="UP000009134">
    <property type="component" value="Chromosome"/>
</dbReference>
<dbReference type="InterPro" id="IPR006311">
    <property type="entry name" value="TAT_signal"/>
</dbReference>
<dbReference type="GO" id="GO:0030058">
    <property type="term" value="F:aliphatic amine dehydrogenase activity"/>
    <property type="evidence" value="ECO:0007669"/>
    <property type="project" value="UniProtKB-UniRule"/>
</dbReference>
<gene>
    <name evidence="17" type="ordered locus">Saro_1688</name>
</gene>
<dbReference type="KEGG" id="nar:Saro_1688"/>
<feature type="disulfide bond" evidence="12">
    <location>
        <begin position="91"/>
        <end position="139"/>
    </location>
</feature>
<feature type="disulfide bond" evidence="12">
    <location>
        <begin position="131"/>
        <end position="162"/>
    </location>
</feature>
<keyword evidence="9" id="KW-1015">Disulfide bond</keyword>
<keyword evidence="6 10" id="KW-0574">Periplasm</keyword>
<feature type="active site" description="Tryptophylquinone 6'-substrate hemiaminal intermediate" evidence="11">
    <location>
        <position position="110"/>
    </location>
</feature>
<dbReference type="Gene3D" id="2.60.30.10">
    <property type="entry name" value="Methylamine/Aralkylamine dehydrogenase light chain"/>
    <property type="match status" value="1"/>
</dbReference>
<feature type="domain" description="Methylamine/Aralkylamine dehydrogenase light chain C-terminal" evidence="16">
    <location>
        <begin position="71"/>
        <end position="179"/>
    </location>
</feature>
<sequence>MAGFDKWTERLARGVARRSSRRSTLAWLGAAITGAAAFPVLPVARAASGSPHGGGGATHAPISSGNPQDPGDQSSCDYWRYCAIDGFLCSCCGGTVNSCPPGTEMSPITWIGTCTNPADNRAYVISYNDCCGTSSCGQCLCNRNEGDRPQVRPQSNNDYNWCLGTESSVYNCSTAVIVGVALDAPK</sequence>
<comment type="similarity">
    <text evidence="2 10">Belongs to the aromatic amine dehydrogenase light chain family.</text>
</comment>
<dbReference type="GO" id="GO:0009308">
    <property type="term" value="P:amine metabolic process"/>
    <property type="evidence" value="ECO:0007669"/>
    <property type="project" value="UniProtKB-UniRule"/>
</dbReference>
<proteinExistence type="inferred from homology"/>
<feature type="disulfide bond" evidence="12">
    <location>
        <begin position="92"/>
        <end position="136"/>
    </location>
</feature>
<dbReference type="InterPro" id="IPR013504">
    <property type="entry name" value="MADH/AADH_Ltc_C_dom"/>
</dbReference>
<evidence type="ECO:0000256" key="13">
    <source>
        <dbReference type="PIRSR" id="PIRSR000192-5"/>
    </source>
</evidence>
<keyword evidence="7 10" id="KW-0249">Electron transport</keyword>
<comment type="pathway">
    <text evidence="10">One-carbon metabolism; methylamine degradation; formaldehyde from methylamine: step 1/1.</text>
</comment>
<evidence type="ECO:0000256" key="7">
    <source>
        <dbReference type="ARBA" id="ARBA00022982"/>
    </source>
</evidence>
<dbReference type="PROSITE" id="PS51318">
    <property type="entry name" value="TAT"/>
    <property type="match status" value="1"/>
</dbReference>